<comment type="similarity">
    <text evidence="16">Belongs to the SEDS family. FtsW subfamily.</text>
</comment>
<evidence type="ECO:0000256" key="5">
    <source>
        <dbReference type="ARBA" id="ARBA00022676"/>
    </source>
</evidence>
<feature type="transmembrane region" description="Helical" evidence="22">
    <location>
        <begin position="311"/>
        <end position="330"/>
    </location>
</feature>
<feature type="transmembrane region" description="Helical" evidence="22">
    <location>
        <begin position="54"/>
        <end position="71"/>
    </location>
</feature>
<evidence type="ECO:0000256" key="3">
    <source>
        <dbReference type="ARBA" id="ARBA00022475"/>
    </source>
</evidence>
<keyword evidence="12" id="KW-0131">Cell cycle</keyword>
<accession>A0ABV5VP50</accession>
<feature type="transmembrane region" description="Helical" evidence="22">
    <location>
        <begin position="145"/>
        <end position="162"/>
    </location>
</feature>
<evidence type="ECO:0000256" key="2">
    <source>
        <dbReference type="ARBA" id="ARBA00004752"/>
    </source>
</evidence>
<keyword evidence="4" id="KW-0132">Cell division</keyword>
<proteinExistence type="inferred from homology"/>
<keyword evidence="24" id="KW-1185">Reference proteome</keyword>
<organism evidence="23 24">
    <name type="scientific">Paenibacillus hodogayensis</name>
    <dbReference type="NCBI Taxonomy" id="279208"/>
    <lineage>
        <taxon>Bacteria</taxon>
        <taxon>Bacillati</taxon>
        <taxon>Bacillota</taxon>
        <taxon>Bacilli</taxon>
        <taxon>Bacillales</taxon>
        <taxon>Paenibacillaceae</taxon>
        <taxon>Paenibacillus</taxon>
    </lineage>
</organism>
<protein>
    <recommendedName>
        <fullName evidence="17">Probable peptidoglycan glycosyltransferase FtsW</fullName>
        <ecNumber evidence="19">2.4.99.28</ecNumber>
    </recommendedName>
    <alternativeName>
        <fullName evidence="18">Cell division protein FtsW</fullName>
    </alternativeName>
    <alternativeName>
        <fullName evidence="15">Cell wall polymerase</fullName>
    </alternativeName>
    <alternativeName>
        <fullName evidence="14">Peptidoglycan polymerase</fullName>
    </alternativeName>
</protein>
<evidence type="ECO:0000256" key="12">
    <source>
        <dbReference type="ARBA" id="ARBA00023306"/>
    </source>
</evidence>
<dbReference type="NCBIfam" id="TIGR02614">
    <property type="entry name" value="ftsW"/>
    <property type="match status" value="1"/>
</dbReference>
<evidence type="ECO:0000256" key="15">
    <source>
        <dbReference type="ARBA" id="ARBA00033270"/>
    </source>
</evidence>
<dbReference type="Proteomes" id="UP001589619">
    <property type="component" value="Unassembled WGS sequence"/>
</dbReference>
<keyword evidence="6" id="KW-0808">Transferase</keyword>
<feature type="transmembrane region" description="Helical" evidence="22">
    <location>
        <begin position="78"/>
        <end position="97"/>
    </location>
</feature>
<sequence length="393" mass="42938">MNAPRRGTPDFMLLLLTFLLVGFGLVMVFSASSVIALAREKFNNDPLYFVKKQAIFAVAGTVGMFFLMNIPVGKLKPLLRPAFLLVLVLLVLVPFFGNELNGARSWFNLGPFGLQPSEFAKVAVILYLALLISKKGERFRDLKKGLLPAVIIVGFIAGLIMLQPDFGTTMILILASSLVIVVGGANLKHIFLAVGSIGVIASLVLTIYVLSSDSLGYRMDRIACYMNPWFDPQGVCYQVVQSLYAFGHGELTGAGFGQSIQKMHYLPEAHNDFIFAIIGEEFGFLGTLLFLLCYLIFIWRGIIVSLRCPDSFGSLAGTGIIGLIGIQALINMGGVSGTIPMTGVTLPFISYGGSSLLVTMCSLGILLSISRENNKVEKEPREQKERKQQRYSR</sequence>
<feature type="transmembrane region" description="Helical" evidence="22">
    <location>
        <begin position="273"/>
        <end position="299"/>
    </location>
</feature>
<dbReference type="EC" id="2.4.99.28" evidence="19"/>
<reference evidence="23 24" key="1">
    <citation type="submission" date="2024-09" db="EMBL/GenBank/DDBJ databases">
        <authorList>
            <person name="Sun Q."/>
            <person name="Mori K."/>
        </authorList>
    </citation>
    <scope>NUCLEOTIDE SEQUENCE [LARGE SCALE GENOMIC DNA]</scope>
    <source>
        <strain evidence="23 24">JCM 12520</strain>
    </source>
</reference>
<evidence type="ECO:0000256" key="20">
    <source>
        <dbReference type="ARBA" id="ARBA00049902"/>
    </source>
</evidence>
<keyword evidence="13" id="KW-0961">Cell wall biogenesis/degradation</keyword>
<keyword evidence="8" id="KW-0133">Cell shape</keyword>
<evidence type="ECO:0000256" key="7">
    <source>
        <dbReference type="ARBA" id="ARBA00022692"/>
    </source>
</evidence>
<feature type="transmembrane region" description="Helical" evidence="22">
    <location>
        <begin position="190"/>
        <end position="210"/>
    </location>
</feature>
<evidence type="ECO:0000256" key="4">
    <source>
        <dbReference type="ARBA" id="ARBA00022618"/>
    </source>
</evidence>
<keyword evidence="3" id="KW-1003">Cell membrane</keyword>
<gene>
    <name evidence="23" type="primary">ftsW</name>
    <name evidence="23" type="ORF">ACFFNY_00345</name>
</gene>
<keyword evidence="11 22" id="KW-0472">Membrane</keyword>
<keyword evidence="9" id="KW-0573">Peptidoglycan synthesis</keyword>
<evidence type="ECO:0000313" key="23">
    <source>
        <dbReference type="EMBL" id="MFB9750007.1"/>
    </source>
</evidence>
<evidence type="ECO:0000256" key="8">
    <source>
        <dbReference type="ARBA" id="ARBA00022960"/>
    </source>
</evidence>
<evidence type="ECO:0000256" key="21">
    <source>
        <dbReference type="ARBA" id="ARBA00049966"/>
    </source>
</evidence>
<evidence type="ECO:0000256" key="16">
    <source>
        <dbReference type="ARBA" id="ARBA00038053"/>
    </source>
</evidence>
<dbReference type="PANTHER" id="PTHR30474:SF2">
    <property type="entry name" value="PEPTIDOGLYCAN GLYCOSYLTRANSFERASE FTSW-RELATED"/>
    <property type="match status" value="1"/>
</dbReference>
<evidence type="ECO:0000256" key="17">
    <source>
        <dbReference type="ARBA" id="ARBA00041185"/>
    </source>
</evidence>
<dbReference type="EMBL" id="JBHMAG010000001">
    <property type="protein sequence ID" value="MFB9750007.1"/>
    <property type="molecule type" value="Genomic_DNA"/>
</dbReference>
<dbReference type="Pfam" id="PF01098">
    <property type="entry name" value="FTSW_RODA_SPOVE"/>
    <property type="match status" value="1"/>
</dbReference>
<dbReference type="RefSeq" id="WP_344910120.1">
    <property type="nucleotide sequence ID" value="NZ_BAAAYO010000008.1"/>
</dbReference>
<comment type="function">
    <text evidence="21">Peptidoglycan polymerase that is essential for cell division.</text>
</comment>
<evidence type="ECO:0000256" key="14">
    <source>
        <dbReference type="ARBA" id="ARBA00032370"/>
    </source>
</evidence>
<dbReference type="InterPro" id="IPR013437">
    <property type="entry name" value="FtsW"/>
</dbReference>
<evidence type="ECO:0000256" key="22">
    <source>
        <dbReference type="SAM" id="Phobius"/>
    </source>
</evidence>
<feature type="transmembrane region" description="Helical" evidence="22">
    <location>
        <begin position="350"/>
        <end position="369"/>
    </location>
</feature>
<comment type="pathway">
    <text evidence="2">Cell wall biogenesis; peptidoglycan biosynthesis.</text>
</comment>
<evidence type="ECO:0000313" key="24">
    <source>
        <dbReference type="Proteomes" id="UP001589619"/>
    </source>
</evidence>
<evidence type="ECO:0000256" key="13">
    <source>
        <dbReference type="ARBA" id="ARBA00023316"/>
    </source>
</evidence>
<keyword evidence="7 22" id="KW-0812">Transmembrane</keyword>
<evidence type="ECO:0000256" key="10">
    <source>
        <dbReference type="ARBA" id="ARBA00022989"/>
    </source>
</evidence>
<dbReference type="InterPro" id="IPR001182">
    <property type="entry name" value="FtsW/RodA"/>
</dbReference>
<feature type="transmembrane region" description="Helical" evidence="22">
    <location>
        <begin position="168"/>
        <end position="185"/>
    </location>
</feature>
<keyword evidence="5" id="KW-0328">Glycosyltransferase</keyword>
<name>A0ABV5VP50_9BACL</name>
<evidence type="ECO:0000256" key="6">
    <source>
        <dbReference type="ARBA" id="ARBA00022679"/>
    </source>
</evidence>
<dbReference type="PANTHER" id="PTHR30474">
    <property type="entry name" value="CELL CYCLE PROTEIN"/>
    <property type="match status" value="1"/>
</dbReference>
<feature type="transmembrane region" description="Helical" evidence="22">
    <location>
        <begin position="117"/>
        <end position="133"/>
    </location>
</feature>
<comment type="subcellular location">
    <subcellularLocation>
        <location evidence="1">Cell membrane</location>
        <topology evidence="1">Multi-pass membrane protein</topology>
    </subcellularLocation>
</comment>
<evidence type="ECO:0000256" key="19">
    <source>
        <dbReference type="ARBA" id="ARBA00044770"/>
    </source>
</evidence>
<comment type="catalytic activity">
    <reaction evidence="20">
        <text>[GlcNAc-(1-&gt;4)-Mur2Ac(oyl-L-Ala-gamma-D-Glu-L-Lys-D-Ala-D-Ala)](n)-di-trans,octa-cis-undecaprenyl diphosphate + beta-D-GlcNAc-(1-&gt;4)-Mur2Ac(oyl-L-Ala-gamma-D-Glu-L-Lys-D-Ala-D-Ala)-di-trans,octa-cis-undecaprenyl diphosphate = [GlcNAc-(1-&gt;4)-Mur2Ac(oyl-L-Ala-gamma-D-Glu-L-Lys-D-Ala-D-Ala)](n+1)-di-trans,octa-cis-undecaprenyl diphosphate + di-trans,octa-cis-undecaprenyl diphosphate + H(+)</text>
        <dbReference type="Rhea" id="RHEA:23708"/>
        <dbReference type="Rhea" id="RHEA-COMP:9602"/>
        <dbReference type="Rhea" id="RHEA-COMP:9603"/>
        <dbReference type="ChEBI" id="CHEBI:15378"/>
        <dbReference type="ChEBI" id="CHEBI:58405"/>
        <dbReference type="ChEBI" id="CHEBI:60033"/>
        <dbReference type="ChEBI" id="CHEBI:78435"/>
        <dbReference type="EC" id="2.4.99.28"/>
    </reaction>
</comment>
<evidence type="ECO:0000256" key="9">
    <source>
        <dbReference type="ARBA" id="ARBA00022984"/>
    </source>
</evidence>
<evidence type="ECO:0000256" key="11">
    <source>
        <dbReference type="ARBA" id="ARBA00023136"/>
    </source>
</evidence>
<evidence type="ECO:0000256" key="18">
    <source>
        <dbReference type="ARBA" id="ARBA00041418"/>
    </source>
</evidence>
<evidence type="ECO:0000256" key="1">
    <source>
        <dbReference type="ARBA" id="ARBA00004651"/>
    </source>
</evidence>
<comment type="caution">
    <text evidence="23">The sequence shown here is derived from an EMBL/GenBank/DDBJ whole genome shotgun (WGS) entry which is preliminary data.</text>
</comment>
<keyword evidence="10 22" id="KW-1133">Transmembrane helix</keyword>